<evidence type="ECO:0000256" key="3">
    <source>
        <dbReference type="ARBA" id="ARBA00022679"/>
    </source>
</evidence>
<evidence type="ECO:0000259" key="8">
    <source>
        <dbReference type="Pfam" id="PF00266"/>
    </source>
</evidence>
<dbReference type="Proteomes" id="UP000673394">
    <property type="component" value="Unassembled WGS sequence"/>
</dbReference>
<dbReference type="InterPro" id="IPR015424">
    <property type="entry name" value="PyrdxlP-dep_Trfase"/>
</dbReference>
<proteinExistence type="inferred from homology"/>
<comment type="subunit">
    <text evidence="7">Homodimer.</text>
</comment>
<dbReference type="InterPro" id="IPR000192">
    <property type="entry name" value="Aminotrans_V_dom"/>
</dbReference>
<dbReference type="GO" id="GO:0047304">
    <property type="term" value="F:2-aminoethylphosphonate-pyruvate transaminase activity"/>
    <property type="evidence" value="ECO:0007669"/>
    <property type="project" value="UniProtKB-EC"/>
</dbReference>
<dbReference type="Pfam" id="PF00266">
    <property type="entry name" value="Aminotran_5"/>
    <property type="match status" value="1"/>
</dbReference>
<evidence type="ECO:0000256" key="7">
    <source>
        <dbReference type="HAMAP-Rule" id="MF_01376"/>
    </source>
</evidence>
<keyword evidence="3 7" id="KW-0808">Transferase</keyword>
<dbReference type="Gene3D" id="3.90.1150.10">
    <property type="entry name" value="Aspartate Aminotransferase, domain 1"/>
    <property type="match status" value="1"/>
</dbReference>
<comment type="caution">
    <text evidence="9">The sequence shown here is derived from an EMBL/GenBank/DDBJ whole genome shotgun (WGS) entry which is preliminary data.</text>
</comment>
<keyword evidence="10" id="KW-1185">Reference proteome</keyword>
<dbReference type="NCBIfam" id="TIGR03301">
    <property type="entry name" value="PhnW-AepZ"/>
    <property type="match status" value="1"/>
</dbReference>
<dbReference type="EC" id="2.6.1.37" evidence="7"/>
<evidence type="ECO:0000256" key="2">
    <source>
        <dbReference type="ARBA" id="ARBA00022576"/>
    </source>
</evidence>
<evidence type="ECO:0000256" key="5">
    <source>
        <dbReference type="ARBA" id="ARBA00023317"/>
    </source>
</evidence>
<comment type="cofactor">
    <cofactor evidence="1 7">
        <name>pyridoxal 5'-phosphate</name>
        <dbReference type="ChEBI" id="CHEBI:597326"/>
    </cofactor>
</comment>
<feature type="domain" description="Aminotransferase class V" evidence="8">
    <location>
        <begin position="22"/>
        <end position="307"/>
    </location>
</feature>
<dbReference type="Gene3D" id="3.40.640.10">
    <property type="entry name" value="Type I PLP-dependent aspartate aminotransferase-like (Major domain)"/>
    <property type="match status" value="1"/>
</dbReference>
<dbReference type="InterPro" id="IPR024169">
    <property type="entry name" value="SP_NH2Trfase/AEP_transaminase"/>
</dbReference>
<dbReference type="SUPFAM" id="SSF53383">
    <property type="entry name" value="PLP-dependent transferases"/>
    <property type="match status" value="1"/>
</dbReference>
<accession>A0ABS5CII7</accession>
<keyword evidence="5 7" id="KW-0670">Pyruvate</keyword>
<evidence type="ECO:0000256" key="6">
    <source>
        <dbReference type="ARBA" id="ARBA00049460"/>
    </source>
</evidence>
<reference evidence="9 10" key="1">
    <citation type="submission" date="2021-04" db="EMBL/GenBank/DDBJ databases">
        <title>Paenibacillus sp. DLE-14 whole genome sequence.</title>
        <authorList>
            <person name="Ham Y.J."/>
        </authorList>
    </citation>
    <scope>NUCLEOTIDE SEQUENCE [LARGE SCALE GENOMIC DNA]</scope>
    <source>
        <strain evidence="9 10">DLE-14</strain>
    </source>
</reference>
<dbReference type="InterPro" id="IPR012703">
    <property type="entry name" value="NH2EtPonate_pyrv_transaminase"/>
</dbReference>
<keyword evidence="2 7" id="KW-0032">Aminotransferase</keyword>
<gene>
    <name evidence="7 9" type="primary">phnW</name>
    <name evidence="9" type="ORF">I8J30_23345</name>
</gene>
<evidence type="ECO:0000313" key="9">
    <source>
        <dbReference type="EMBL" id="MBP3965656.1"/>
    </source>
</evidence>
<protein>
    <recommendedName>
        <fullName evidence="7">2-aminoethylphosphonate--pyruvate transaminase</fullName>
        <ecNumber evidence="7">2.6.1.37</ecNumber>
    </recommendedName>
    <alternativeName>
        <fullName evidence="7">2-aminoethylphosphonate aminotransferase</fullName>
    </alternativeName>
    <alternativeName>
        <fullName evidence="7">AEP transaminase</fullName>
        <shortName evidence="7">AEPT</shortName>
    </alternativeName>
</protein>
<dbReference type="InterPro" id="IPR015422">
    <property type="entry name" value="PyrdxlP-dep_Trfase_small"/>
</dbReference>
<dbReference type="NCBIfam" id="NF010006">
    <property type="entry name" value="PRK13479.1"/>
    <property type="match status" value="1"/>
</dbReference>
<sequence>MPENPYLLLTPGPLSTTKRVKAAMLRDWCTWDKDYNDLVQDIRAKLVQLATKRPDSYTSVLLQGSGTYCVESVIGSVIPQAGKLAVLVNGAYGQRIVQMANLLGIETVVLDFGETEPANPHHLDEVLTADSSITHVAMVHGETTTGMLNPLEAIAGTVKRHGKVLIVDAMSTFGGIELDVRELGIDFLISSCNKCIQGVPGFGFVIAVKEKLEQCKGIARSLSLDLVDQWDSMERYNGKWRFTSPTHVVHAFHEALLELQDEGGVKARQLRYETNQRMLVRGMERLGFQTLLPARYHSPIITSFFFPESPSFTFERFYNEMKEEGFVLYPGKITAADTFRIGNIGDVHAADMERLIEAVARRRFWL</sequence>
<dbReference type="PANTHER" id="PTHR42778">
    <property type="entry name" value="2-AMINOETHYLPHOSPHONATE--PYRUVATE TRANSAMINASE"/>
    <property type="match status" value="1"/>
</dbReference>
<dbReference type="EMBL" id="JAGKSP010000012">
    <property type="protein sequence ID" value="MBP3965656.1"/>
    <property type="molecule type" value="Genomic_DNA"/>
</dbReference>
<evidence type="ECO:0000256" key="1">
    <source>
        <dbReference type="ARBA" id="ARBA00001933"/>
    </source>
</evidence>
<dbReference type="PANTHER" id="PTHR42778:SF1">
    <property type="entry name" value="2-AMINOETHYLPHOSPHONATE--PYRUVATE TRANSAMINASE"/>
    <property type="match status" value="1"/>
</dbReference>
<keyword evidence="4 7" id="KW-0663">Pyridoxal phosphate</keyword>
<feature type="modified residue" description="N6-(pyridoxal phosphate)lysine" evidence="7">
    <location>
        <position position="194"/>
    </location>
</feature>
<dbReference type="NCBIfam" id="TIGR02326">
    <property type="entry name" value="transamin_PhnW"/>
    <property type="match status" value="1"/>
</dbReference>
<dbReference type="RefSeq" id="WP_210662483.1">
    <property type="nucleotide sequence ID" value="NZ_JAGKSP010000012.1"/>
</dbReference>
<dbReference type="InterPro" id="IPR015421">
    <property type="entry name" value="PyrdxlP-dep_Trfase_major"/>
</dbReference>
<organism evidence="9 10">
    <name type="scientific">Paenibacillus lignilyticus</name>
    <dbReference type="NCBI Taxonomy" id="1172615"/>
    <lineage>
        <taxon>Bacteria</taxon>
        <taxon>Bacillati</taxon>
        <taxon>Bacillota</taxon>
        <taxon>Bacilli</taxon>
        <taxon>Bacillales</taxon>
        <taxon>Paenibacillaceae</taxon>
        <taxon>Paenibacillus</taxon>
    </lineage>
</organism>
<comment type="function">
    <text evidence="7">Involved in phosphonate degradation.</text>
</comment>
<comment type="similarity">
    <text evidence="7">Belongs to the class-V pyridoxal-phosphate-dependent aminotransferase family. PhnW subfamily.</text>
</comment>
<dbReference type="PIRSF" id="PIRSF000524">
    <property type="entry name" value="SPT"/>
    <property type="match status" value="1"/>
</dbReference>
<evidence type="ECO:0000313" key="10">
    <source>
        <dbReference type="Proteomes" id="UP000673394"/>
    </source>
</evidence>
<evidence type="ECO:0000256" key="4">
    <source>
        <dbReference type="ARBA" id="ARBA00022898"/>
    </source>
</evidence>
<dbReference type="HAMAP" id="MF_01376">
    <property type="entry name" value="PhnW_aminotrans_5"/>
    <property type="match status" value="1"/>
</dbReference>
<name>A0ABS5CII7_9BACL</name>
<comment type="catalytic activity">
    <reaction evidence="6 7">
        <text>(2-aminoethyl)phosphonate + pyruvate = phosphonoacetaldehyde + L-alanine</text>
        <dbReference type="Rhea" id="RHEA:17021"/>
        <dbReference type="ChEBI" id="CHEBI:15361"/>
        <dbReference type="ChEBI" id="CHEBI:57418"/>
        <dbReference type="ChEBI" id="CHEBI:57972"/>
        <dbReference type="ChEBI" id="CHEBI:58383"/>
        <dbReference type="EC" id="2.6.1.37"/>
    </reaction>
</comment>